<dbReference type="InterPro" id="IPR010037">
    <property type="entry name" value="FkbH_domain"/>
</dbReference>
<gene>
    <name evidence="1" type="ORF">SAMN05877831_103242</name>
</gene>
<dbReference type="InterPro" id="IPR010033">
    <property type="entry name" value="HAD_SF_ppase_IIIC"/>
</dbReference>
<evidence type="ECO:0000313" key="1">
    <source>
        <dbReference type="EMBL" id="SOC02854.1"/>
    </source>
</evidence>
<organism evidence="1 2">
    <name type="scientific">Rhodobacter maris</name>
    <dbReference type="NCBI Taxonomy" id="446682"/>
    <lineage>
        <taxon>Bacteria</taxon>
        <taxon>Pseudomonadati</taxon>
        <taxon>Pseudomonadota</taxon>
        <taxon>Alphaproteobacteria</taxon>
        <taxon>Rhodobacterales</taxon>
        <taxon>Rhodobacter group</taxon>
        <taxon>Rhodobacter</taxon>
    </lineage>
</organism>
<proteinExistence type="predicted"/>
<dbReference type="GO" id="GO:0016788">
    <property type="term" value="F:hydrolase activity, acting on ester bonds"/>
    <property type="evidence" value="ECO:0007669"/>
    <property type="project" value="UniProtKB-ARBA"/>
</dbReference>
<dbReference type="Gene3D" id="3.40.50.1110">
    <property type="entry name" value="SGNH hydrolase"/>
    <property type="match status" value="1"/>
</dbReference>
<sequence>MNAEEFLFPRALEVRPSKISKVLVLGSCMAEETVAGFRRQTPNTEFDLLVFNGPGDLPDLSKEAVLAYDFQYVQLSLRYIVRDEVVRFADFQQPGVAESVMERSLQFLRVTLEAALAYNRAHGLLTFVTNFFVPQVPVVAALDRAGSSSDFASIVRRLNEELARLVATCPNAYIADVDMVASACGKRFLMDDTFTFYSHSHFWSAVDNEFDISPEWNAPAWGRLDPVVPLEDIYAGPGGDVFCALWRQAECLYRIVNQTDMVKMVIFDLDDTLWRGQIVEHYGPGIASPVFHGWPVGMWEAIQHLRARGIITAVCSKNEESLVRERWHHAVMPSWLTLDDFAIVEIGWTPKAEVIGRMISRAGLTPKSVVFVDDNPVEREAVRAALPGIRVLGDSPNQTRRILLWSPETQLATLSNETVNRETSIRQIQHREQDRETLSREEFLRDLNCRVRLVRVPSTAHRDGARCLELLNKTNQFNTTGLRWTAAQLDSVLASGGTLYGFYAQDRYTDYGLVGVVIYREGIFVQFAMSCRVLGLSIEQAVIREIMADVRLREPGREFGARIFATDSNLVSRDVFLKCGFRALETDQTVQVAAGGTEVAAPAHVALTFELSAAA</sequence>
<dbReference type="Proteomes" id="UP000219111">
    <property type="component" value="Unassembled WGS sequence"/>
</dbReference>
<dbReference type="Gene3D" id="3.40.50.1000">
    <property type="entry name" value="HAD superfamily/HAD-like"/>
    <property type="match status" value="1"/>
</dbReference>
<dbReference type="AlphaFoldDB" id="A0A285S648"/>
<dbReference type="InterPro" id="IPR036514">
    <property type="entry name" value="SGNH_hydro_sf"/>
</dbReference>
<keyword evidence="2" id="KW-1185">Reference proteome</keyword>
<dbReference type="SUPFAM" id="SSF56784">
    <property type="entry name" value="HAD-like"/>
    <property type="match status" value="1"/>
</dbReference>
<dbReference type="EMBL" id="OBMT01000003">
    <property type="protein sequence ID" value="SOC02854.1"/>
    <property type="molecule type" value="Genomic_DNA"/>
</dbReference>
<evidence type="ECO:0000313" key="2">
    <source>
        <dbReference type="Proteomes" id="UP000219111"/>
    </source>
</evidence>
<protein>
    <submittedName>
        <fullName evidence="1">HAD superfamily phosphatase (TIGR01681 family)/FkbH-like protein</fullName>
    </submittedName>
</protein>
<dbReference type="NCBIfam" id="TIGR01681">
    <property type="entry name" value="HAD-SF-IIIC"/>
    <property type="match status" value="1"/>
</dbReference>
<dbReference type="OrthoDB" id="323926at2"/>
<dbReference type="InterPro" id="IPR023214">
    <property type="entry name" value="HAD_sf"/>
</dbReference>
<dbReference type="RefSeq" id="WP_097069445.1">
    <property type="nucleotide sequence ID" value="NZ_OBMT01000003.1"/>
</dbReference>
<dbReference type="InterPro" id="IPR036412">
    <property type="entry name" value="HAD-like_sf"/>
</dbReference>
<accession>A0A285S648</accession>
<name>A0A285S648_9RHOB</name>
<dbReference type="NCBIfam" id="TIGR01686">
    <property type="entry name" value="FkbH"/>
    <property type="match status" value="1"/>
</dbReference>
<reference evidence="2" key="1">
    <citation type="submission" date="2017-08" db="EMBL/GenBank/DDBJ databases">
        <authorList>
            <person name="Varghese N."/>
            <person name="Submissions S."/>
        </authorList>
    </citation>
    <scope>NUCLEOTIDE SEQUENCE [LARGE SCALE GENOMIC DNA]</scope>
    <source>
        <strain evidence="2">JA276</strain>
    </source>
</reference>